<dbReference type="Pfam" id="PF00072">
    <property type="entry name" value="Response_reg"/>
    <property type="match status" value="1"/>
</dbReference>
<dbReference type="PROSITE" id="PS50930">
    <property type="entry name" value="HTH_LYTTR"/>
    <property type="match status" value="1"/>
</dbReference>
<dbReference type="Gene3D" id="3.40.50.2300">
    <property type="match status" value="1"/>
</dbReference>
<sequence>MKVLIIEDERPAARRLEKLLEIYNDSIEVVDKIPSVKNAVSWFNNNNKPLDLVFMDIQLADGLSFEIFEHIEMPAPVIFTTAYDEYALKAFKVNSIDYLLKPIDIEELTTAIEKWERITKKSFDESAMVKQIAEAMTMLQTNYKNRFIVKIGEHVKSIAIADIQYFYSKEKATFCHATDGRNYLLDHPLEKIVEMVNPEKFYRVNRGYIISMEAFDDIISYSNSRLKINLKDCDDEVIVSRDRVGDFKKWLDN</sequence>
<dbReference type="GO" id="GO:0003677">
    <property type="term" value="F:DNA binding"/>
    <property type="evidence" value="ECO:0007669"/>
    <property type="project" value="InterPro"/>
</dbReference>
<evidence type="ECO:0000259" key="3">
    <source>
        <dbReference type="PROSITE" id="PS50930"/>
    </source>
</evidence>
<organism evidence="4 5">
    <name type="scientific">Fulvivirga sediminis</name>
    <dbReference type="NCBI Taxonomy" id="2803949"/>
    <lineage>
        <taxon>Bacteria</taxon>
        <taxon>Pseudomonadati</taxon>
        <taxon>Bacteroidota</taxon>
        <taxon>Cytophagia</taxon>
        <taxon>Cytophagales</taxon>
        <taxon>Fulvivirgaceae</taxon>
        <taxon>Fulvivirga</taxon>
    </lineage>
</organism>
<dbReference type="PROSITE" id="PS50110">
    <property type="entry name" value="RESPONSE_REGULATORY"/>
    <property type="match status" value="1"/>
</dbReference>
<dbReference type="PANTHER" id="PTHR37299:SF1">
    <property type="entry name" value="STAGE 0 SPORULATION PROTEIN A HOMOLOG"/>
    <property type="match status" value="1"/>
</dbReference>
<dbReference type="PANTHER" id="PTHR37299">
    <property type="entry name" value="TRANSCRIPTIONAL REGULATOR-RELATED"/>
    <property type="match status" value="1"/>
</dbReference>
<feature type="domain" description="Response regulatory" evidence="2">
    <location>
        <begin position="2"/>
        <end position="116"/>
    </location>
</feature>
<dbReference type="Gene3D" id="2.40.50.1020">
    <property type="entry name" value="LytTr DNA-binding domain"/>
    <property type="match status" value="1"/>
</dbReference>
<dbReference type="EMBL" id="JAESIY010000008">
    <property type="protein sequence ID" value="MBL3657563.1"/>
    <property type="molecule type" value="Genomic_DNA"/>
</dbReference>
<dbReference type="InterPro" id="IPR001789">
    <property type="entry name" value="Sig_transdc_resp-reg_receiver"/>
</dbReference>
<evidence type="ECO:0000256" key="1">
    <source>
        <dbReference type="PROSITE-ProRule" id="PRU00169"/>
    </source>
</evidence>
<dbReference type="AlphaFoldDB" id="A0A937JZN1"/>
<dbReference type="InterPro" id="IPR011006">
    <property type="entry name" value="CheY-like_superfamily"/>
</dbReference>
<protein>
    <submittedName>
        <fullName evidence="4">Response regulator transcription factor</fullName>
    </submittedName>
</protein>
<gene>
    <name evidence="4" type="ORF">JL102_15550</name>
</gene>
<dbReference type="GO" id="GO:0000156">
    <property type="term" value="F:phosphorelay response regulator activity"/>
    <property type="evidence" value="ECO:0007669"/>
    <property type="project" value="InterPro"/>
</dbReference>
<name>A0A937JZN1_9BACT</name>
<dbReference type="SUPFAM" id="SSF52172">
    <property type="entry name" value="CheY-like"/>
    <property type="match status" value="1"/>
</dbReference>
<dbReference type="SMART" id="SM00448">
    <property type="entry name" value="REC"/>
    <property type="match status" value="1"/>
</dbReference>
<evidence type="ECO:0000313" key="5">
    <source>
        <dbReference type="Proteomes" id="UP000659388"/>
    </source>
</evidence>
<proteinExistence type="predicted"/>
<evidence type="ECO:0000259" key="2">
    <source>
        <dbReference type="PROSITE" id="PS50110"/>
    </source>
</evidence>
<dbReference type="SMART" id="SM00850">
    <property type="entry name" value="LytTR"/>
    <property type="match status" value="1"/>
</dbReference>
<accession>A0A937JZN1</accession>
<keyword evidence="5" id="KW-1185">Reference proteome</keyword>
<dbReference type="InterPro" id="IPR007492">
    <property type="entry name" value="LytTR_DNA-bd_dom"/>
</dbReference>
<dbReference type="FunFam" id="3.40.50.2300:FF:000361">
    <property type="entry name" value="Two-component system response regulator"/>
    <property type="match status" value="1"/>
</dbReference>
<dbReference type="InterPro" id="IPR046947">
    <property type="entry name" value="LytR-like"/>
</dbReference>
<evidence type="ECO:0000313" key="4">
    <source>
        <dbReference type="EMBL" id="MBL3657563.1"/>
    </source>
</evidence>
<dbReference type="RefSeq" id="WP_202245347.1">
    <property type="nucleotide sequence ID" value="NZ_JAESIY010000008.1"/>
</dbReference>
<comment type="caution">
    <text evidence="4">The sequence shown here is derived from an EMBL/GenBank/DDBJ whole genome shotgun (WGS) entry which is preliminary data.</text>
</comment>
<feature type="domain" description="HTH LytTR-type" evidence="3">
    <location>
        <begin position="147"/>
        <end position="253"/>
    </location>
</feature>
<feature type="modified residue" description="4-aspartylphosphate" evidence="1">
    <location>
        <position position="56"/>
    </location>
</feature>
<dbReference type="Proteomes" id="UP000659388">
    <property type="component" value="Unassembled WGS sequence"/>
</dbReference>
<reference evidence="4" key="1">
    <citation type="submission" date="2021-01" db="EMBL/GenBank/DDBJ databases">
        <title>Fulvivirga kasyanovii gen. nov., sp nov., a novel member of the phylum Bacteroidetes isolated from seawater in a mussel farm.</title>
        <authorList>
            <person name="Zhao L.-H."/>
            <person name="Wang Z.-J."/>
        </authorList>
    </citation>
    <scope>NUCLEOTIDE SEQUENCE</scope>
    <source>
        <strain evidence="4">2943</strain>
    </source>
</reference>
<keyword evidence="1" id="KW-0597">Phosphoprotein</keyword>
<dbReference type="Pfam" id="PF04397">
    <property type="entry name" value="LytTR"/>
    <property type="match status" value="1"/>
</dbReference>